<feature type="compositionally biased region" description="Polar residues" evidence="1">
    <location>
        <begin position="272"/>
        <end position="281"/>
    </location>
</feature>
<dbReference type="EMBL" id="CAJNIZ010011181">
    <property type="protein sequence ID" value="CAE7316321.1"/>
    <property type="molecule type" value="Genomic_DNA"/>
</dbReference>
<proteinExistence type="predicted"/>
<dbReference type="AlphaFoldDB" id="A0A812NJS6"/>
<protein>
    <submittedName>
        <fullName evidence="2">Uncharacterized protein</fullName>
    </submittedName>
</protein>
<name>A0A812NJS6_SYMPI</name>
<feature type="region of interest" description="Disordered" evidence="1">
    <location>
        <begin position="241"/>
        <end position="289"/>
    </location>
</feature>
<sequence length="289" mass="29916">WTVAHGFSVAAEHAVPELCATRLPGPTEPSTPGLHISTGSSCATLWLHCTAESSTTRIHRTPQFATARIHSTNELATTRIHSTTQFATARIDSTPESATPRVHCSNESAATRIHSAAQSATPRVDCSNESASARIHSATKHGPAGIHDCTPARIHPATAAATTGLHSPTAGTRHAKYAGIFWPPKSTSTGLHCAAALAAAGFPGPPLATPRIHSSTASTTRVHGPTTPTSTRIFRATAAATSGLPEPPKHAQPAPYSLHGPSTGLPVPPTTRIYSQASASSPRIHCGRA</sequence>
<feature type="non-terminal residue" evidence="2">
    <location>
        <position position="1"/>
    </location>
</feature>
<gene>
    <name evidence="2" type="ORF">SPIL2461_LOCUS7266</name>
</gene>
<organism evidence="2 3">
    <name type="scientific">Symbiodinium pilosum</name>
    <name type="common">Dinoflagellate</name>
    <dbReference type="NCBI Taxonomy" id="2952"/>
    <lineage>
        <taxon>Eukaryota</taxon>
        <taxon>Sar</taxon>
        <taxon>Alveolata</taxon>
        <taxon>Dinophyceae</taxon>
        <taxon>Suessiales</taxon>
        <taxon>Symbiodiniaceae</taxon>
        <taxon>Symbiodinium</taxon>
    </lineage>
</organism>
<evidence type="ECO:0000313" key="3">
    <source>
        <dbReference type="Proteomes" id="UP000649617"/>
    </source>
</evidence>
<evidence type="ECO:0000313" key="2">
    <source>
        <dbReference type="EMBL" id="CAE7316321.1"/>
    </source>
</evidence>
<accession>A0A812NJS6</accession>
<dbReference type="Proteomes" id="UP000649617">
    <property type="component" value="Unassembled WGS sequence"/>
</dbReference>
<evidence type="ECO:0000256" key="1">
    <source>
        <dbReference type="SAM" id="MobiDB-lite"/>
    </source>
</evidence>
<comment type="caution">
    <text evidence="2">The sequence shown here is derived from an EMBL/GenBank/DDBJ whole genome shotgun (WGS) entry which is preliminary data.</text>
</comment>
<keyword evidence="3" id="KW-1185">Reference proteome</keyword>
<feature type="non-terminal residue" evidence="2">
    <location>
        <position position="289"/>
    </location>
</feature>
<reference evidence="2" key="1">
    <citation type="submission" date="2021-02" db="EMBL/GenBank/DDBJ databases">
        <authorList>
            <person name="Dougan E. K."/>
            <person name="Rhodes N."/>
            <person name="Thang M."/>
            <person name="Chan C."/>
        </authorList>
    </citation>
    <scope>NUCLEOTIDE SEQUENCE</scope>
</reference>